<keyword evidence="2 3" id="KW-0812">Transmembrane</keyword>
<evidence type="ECO:0000259" key="4">
    <source>
        <dbReference type="Pfam" id="PF00361"/>
    </source>
</evidence>
<dbReference type="GO" id="GO:0016020">
    <property type="term" value="C:membrane"/>
    <property type="evidence" value="ECO:0007669"/>
    <property type="project" value="UniProtKB-SubCell"/>
</dbReference>
<reference evidence="5 6" key="1">
    <citation type="submission" date="2015-01" db="EMBL/GenBank/DDBJ databases">
        <title>Genome Sequencing of Rickettsiales.</title>
        <authorList>
            <person name="Daugherty S.C."/>
            <person name="Su Q."/>
            <person name="Abolude K."/>
            <person name="Beier-Sexton M."/>
            <person name="Carlyon J.A."/>
            <person name="Carter R."/>
            <person name="Day N.P."/>
            <person name="Dumler S.J."/>
            <person name="Dyachenko V."/>
            <person name="Godinez A."/>
            <person name="Kurtti T.J."/>
            <person name="Lichay M."/>
            <person name="Mullins K.E."/>
            <person name="Ott S."/>
            <person name="Pappas-Brown V."/>
            <person name="Paris D.H."/>
            <person name="Patel P."/>
            <person name="Richards A.L."/>
            <person name="Sadzewicz L."/>
            <person name="Sears K."/>
            <person name="Seidman D."/>
            <person name="Sengamalay N."/>
            <person name="Stenos J."/>
            <person name="Tallon L.J."/>
            <person name="Vincent G."/>
            <person name="Fraser C.M."/>
            <person name="Munderloh U."/>
            <person name="Dunning-Hotopp J.C."/>
        </authorList>
    </citation>
    <scope>NUCLEOTIDE SEQUENCE [LARGE SCALE GENOMIC DNA]</scope>
    <source>
        <strain evidence="5 6">NCH-1</strain>
    </source>
</reference>
<feature type="domain" description="NADH:quinone oxidoreductase/Mrp antiporter transmembrane" evidence="4">
    <location>
        <begin position="136"/>
        <end position="439"/>
    </location>
</feature>
<protein>
    <submittedName>
        <fullName evidence="5">NADH-Ubiquinone/plastoquinone (Complex I), various chains family protein</fullName>
    </submittedName>
</protein>
<feature type="transmembrane region" description="Helical" evidence="3">
    <location>
        <begin position="384"/>
        <end position="407"/>
    </location>
</feature>
<dbReference type="PRINTS" id="PR01434">
    <property type="entry name" value="NADHDHGNASE5"/>
</dbReference>
<dbReference type="GO" id="GO:0012505">
    <property type="term" value="C:endomembrane system"/>
    <property type="evidence" value="ECO:0007669"/>
    <property type="project" value="UniProtKB-SubCell"/>
</dbReference>
<dbReference type="InterPro" id="IPR001750">
    <property type="entry name" value="ND/Mrp_TM"/>
</dbReference>
<organism evidence="5 6">
    <name type="scientific">Anaplasma phagocytophilum str. NCH-1</name>
    <dbReference type="NCBI Taxonomy" id="1359161"/>
    <lineage>
        <taxon>Bacteria</taxon>
        <taxon>Pseudomonadati</taxon>
        <taxon>Pseudomonadota</taxon>
        <taxon>Alphaproteobacteria</taxon>
        <taxon>Rickettsiales</taxon>
        <taxon>Anaplasmataceae</taxon>
        <taxon>Anaplasma</taxon>
        <taxon>phagocytophilum group</taxon>
    </lineage>
</organism>
<dbReference type="PANTHER" id="PTHR43373:SF1">
    <property type="entry name" value="NA(+)_H(+) ANTIPORTER SUBUNIT A"/>
    <property type="match status" value="1"/>
</dbReference>
<accession>A0A0F3NKI1</accession>
<feature type="transmembrane region" description="Helical" evidence="3">
    <location>
        <begin position="321"/>
        <end position="341"/>
    </location>
</feature>
<comment type="subcellular location">
    <subcellularLocation>
        <location evidence="1">Endomembrane system</location>
        <topology evidence="1">Multi-pass membrane protein</topology>
    </subcellularLocation>
    <subcellularLocation>
        <location evidence="2">Membrane</location>
        <topology evidence="2">Multi-pass membrane protein</topology>
    </subcellularLocation>
</comment>
<dbReference type="Proteomes" id="UP000033754">
    <property type="component" value="Unassembled WGS sequence"/>
</dbReference>
<dbReference type="Pfam" id="PF00361">
    <property type="entry name" value="Proton_antipo_M"/>
    <property type="match status" value="1"/>
</dbReference>
<feature type="transmembrane region" description="Helical" evidence="3">
    <location>
        <begin position="171"/>
        <end position="194"/>
    </location>
</feature>
<proteinExistence type="predicted"/>
<name>A0A0F3NKI1_ANAPH</name>
<evidence type="ECO:0000256" key="1">
    <source>
        <dbReference type="ARBA" id="ARBA00004127"/>
    </source>
</evidence>
<feature type="transmembrane region" description="Helical" evidence="3">
    <location>
        <begin position="427"/>
        <end position="449"/>
    </location>
</feature>
<dbReference type="EMBL" id="LANT01000001">
    <property type="protein sequence ID" value="KJV68281.1"/>
    <property type="molecule type" value="Genomic_DNA"/>
</dbReference>
<evidence type="ECO:0000313" key="5">
    <source>
        <dbReference type="EMBL" id="KJV68281.1"/>
    </source>
</evidence>
<keyword evidence="3" id="KW-0472">Membrane</keyword>
<gene>
    <name evidence="5" type="ORF">EPHNCH_0394</name>
</gene>
<evidence type="ECO:0000313" key="6">
    <source>
        <dbReference type="Proteomes" id="UP000033754"/>
    </source>
</evidence>
<sequence length="500" mass="53922">MIVGLLCRSDVLLFVVVSLPFVCSALIMALKRLSHSQEALSTVASLVLFPTTCALYFALQGNPAILQYRLSSAILFILEPEALGIVFGILVSFLWAVTNIYTIGYMNKVYGKLQDRSVFYSCFAASIGCTIGIAFAGNLVTLFIFYEMLTVCTYPLIIHGGSKDSIASGSFYIKTLLCSSVFLFLPAIAIICGMSDGAGLFSAKSFISETHPSLLPFIVTMLCYGVAKAAIMPVHLWLPRAMVAPTPVSALLHAVAVVKSGVFTLIKITVCAIGVHGMYNYYNAPVAVDVAPHHNIMLYLSVVTIIVGSVFAVTQKNLKRLLAYSTISQLSYITLALSMFTDGAVTAAVFQMVCHAFAKITLFFAVGAVYAASGKTTIRDIDGLGRVMPITFTAFCIGALAMIGIPPAATFWGKFYIITEALKQQNYIVIFTVALSTVLNTLYFIPLMYRVFFAADATCAGRVKEEAPPLILLAMLVSSTCTILLFLKPDIVLGMLSVFG</sequence>
<feature type="transmembrane region" description="Helical" evidence="3">
    <location>
        <begin position="42"/>
        <end position="62"/>
    </location>
</feature>
<keyword evidence="3" id="KW-1133">Transmembrane helix</keyword>
<feature type="transmembrane region" description="Helical" evidence="3">
    <location>
        <begin position="470"/>
        <end position="487"/>
    </location>
</feature>
<feature type="transmembrane region" description="Helical" evidence="3">
    <location>
        <begin position="214"/>
        <end position="238"/>
    </location>
</feature>
<feature type="transmembrane region" description="Helical" evidence="3">
    <location>
        <begin position="296"/>
        <end position="314"/>
    </location>
</feature>
<feature type="transmembrane region" description="Helical" evidence="3">
    <location>
        <begin position="82"/>
        <end position="106"/>
    </location>
</feature>
<keyword evidence="5" id="KW-0830">Ubiquinone</keyword>
<feature type="transmembrane region" description="Helical" evidence="3">
    <location>
        <begin position="12"/>
        <end position="30"/>
    </location>
</feature>
<dbReference type="AlphaFoldDB" id="A0A0F3NKI1"/>
<dbReference type="InterPro" id="IPR050616">
    <property type="entry name" value="CPA3_Na-H_Antiporter_A"/>
</dbReference>
<dbReference type="PATRIC" id="fig|1359161.3.peg.410"/>
<feature type="transmembrane region" description="Helical" evidence="3">
    <location>
        <begin position="118"/>
        <end position="136"/>
    </location>
</feature>
<evidence type="ECO:0000256" key="3">
    <source>
        <dbReference type="SAM" id="Phobius"/>
    </source>
</evidence>
<feature type="transmembrane region" description="Helical" evidence="3">
    <location>
        <begin position="347"/>
        <end position="372"/>
    </location>
</feature>
<feature type="transmembrane region" description="Helical" evidence="3">
    <location>
        <begin position="250"/>
        <end position="276"/>
    </location>
</feature>
<evidence type="ECO:0000256" key="2">
    <source>
        <dbReference type="RuleBase" id="RU000320"/>
    </source>
</evidence>
<dbReference type="PANTHER" id="PTHR43373">
    <property type="entry name" value="NA(+)/H(+) ANTIPORTER SUBUNIT"/>
    <property type="match status" value="1"/>
</dbReference>
<comment type="caution">
    <text evidence="5">The sequence shown here is derived from an EMBL/GenBank/DDBJ whole genome shotgun (WGS) entry which is preliminary data.</text>
</comment>